<gene>
    <name evidence="1" type="ORF">DFH07DRAFT_875059</name>
</gene>
<dbReference type="InterPro" id="IPR013893">
    <property type="entry name" value="RNase_P_Rpp40"/>
</dbReference>
<name>A0AAD7KD05_9AGAR</name>
<keyword evidence="2" id="KW-1185">Reference proteome</keyword>
<dbReference type="EMBL" id="JARJLG010000004">
    <property type="protein sequence ID" value="KAJ7781979.1"/>
    <property type="molecule type" value="Genomic_DNA"/>
</dbReference>
<dbReference type="GO" id="GO:0030681">
    <property type="term" value="C:multimeric ribonuclease P complex"/>
    <property type="evidence" value="ECO:0007669"/>
    <property type="project" value="TreeGrafter"/>
</dbReference>
<organism evidence="1 2">
    <name type="scientific">Mycena maculata</name>
    <dbReference type="NCBI Taxonomy" id="230809"/>
    <lineage>
        <taxon>Eukaryota</taxon>
        <taxon>Fungi</taxon>
        <taxon>Dikarya</taxon>
        <taxon>Basidiomycota</taxon>
        <taxon>Agaricomycotina</taxon>
        <taxon>Agaricomycetes</taxon>
        <taxon>Agaricomycetidae</taxon>
        <taxon>Agaricales</taxon>
        <taxon>Marasmiineae</taxon>
        <taxon>Mycenaceae</taxon>
        <taxon>Mycena</taxon>
    </lineage>
</organism>
<sequence>MNIPPPTRQRVQISTGDVPNHKIQSLASAHPFTQQLNVVFPANEATQSALSTLETAYVKATVELSSVFAQARTFVQCDPPSTLTILSTDPHTDDSWCLDPRGLLTLHLSPESYQTLGPTGKKLPFKAHAEKHTVALPLVPNPESVSNQAKTPWDAALAAWDQRRAQAGEGPWSVLYCANDERATARFANDNKHGELVRRVRCDVRTAQNVRVPVVSLPARPNADIDAGGAVEDWEADMGSLFEWMGLAGLGAQRLHANDRVDPYVAVYDSPAPSVVGDVTHLRWRGFLSPVFVQSVIDAVVSSTSSPQFVSITSHAFPAAPVSYIPQTKDGKPAAKSPPRVPNPDGEDAWCMIVARQVDSTRWCFAESIGPLDTRWG</sequence>
<dbReference type="Pfam" id="PF08584">
    <property type="entry name" value="Ribonuc_P_40"/>
    <property type="match status" value="1"/>
</dbReference>
<reference evidence="1" key="1">
    <citation type="submission" date="2023-03" db="EMBL/GenBank/DDBJ databases">
        <title>Massive genome expansion in bonnet fungi (Mycena s.s.) driven by repeated elements and novel gene families across ecological guilds.</title>
        <authorList>
            <consortium name="Lawrence Berkeley National Laboratory"/>
            <person name="Harder C.B."/>
            <person name="Miyauchi S."/>
            <person name="Viragh M."/>
            <person name="Kuo A."/>
            <person name="Thoen E."/>
            <person name="Andreopoulos B."/>
            <person name="Lu D."/>
            <person name="Skrede I."/>
            <person name="Drula E."/>
            <person name="Henrissat B."/>
            <person name="Morin E."/>
            <person name="Kohler A."/>
            <person name="Barry K."/>
            <person name="LaButti K."/>
            <person name="Morin E."/>
            <person name="Salamov A."/>
            <person name="Lipzen A."/>
            <person name="Mereny Z."/>
            <person name="Hegedus B."/>
            <person name="Baldrian P."/>
            <person name="Stursova M."/>
            <person name="Weitz H."/>
            <person name="Taylor A."/>
            <person name="Grigoriev I.V."/>
            <person name="Nagy L.G."/>
            <person name="Martin F."/>
            <person name="Kauserud H."/>
        </authorList>
    </citation>
    <scope>NUCLEOTIDE SEQUENCE</scope>
    <source>
        <strain evidence="1">CBHHK188m</strain>
    </source>
</reference>
<dbReference type="PANTHER" id="PTHR15396:SF1">
    <property type="entry name" value="RIBONUCLEASE P PROTEIN SUBUNIT P40"/>
    <property type="match status" value="1"/>
</dbReference>
<evidence type="ECO:0000313" key="2">
    <source>
        <dbReference type="Proteomes" id="UP001215280"/>
    </source>
</evidence>
<dbReference type="Proteomes" id="UP001215280">
    <property type="component" value="Unassembled WGS sequence"/>
</dbReference>
<dbReference type="GO" id="GO:0000447">
    <property type="term" value="P:endonucleolytic cleavage in ITS1 to separate SSU-rRNA from 5.8S rRNA and LSU-rRNA from tricistronic rRNA transcript (SSU-rRNA, 5.8S rRNA, LSU-rRNA)"/>
    <property type="evidence" value="ECO:0007669"/>
    <property type="project" value="TreeGrafter"/>
</dbReference>
<dbReference type="GO" id="GO:0001682">
    <property type="term" value="P:tRNA 5'-leader removal"/>
    <property type="evidence" value="ECO:0007669"/>
    <property type="project" value="InterPro"/>
</dbReference>
<dbReference type="AlphaFoldDB" id="A0AAD7KD05"/>
<dbReference type="GO" id="GO:0000172">
    <property type="term" value="C:ribonuclease MRP complex"/>
    <property type="evidence" value="ECO:0007669"/>
    <property type="project" value="TreeGrafter"/>
</dbReference>
<comment type="caution">
    <text evidence="1">The sequence shown here is derived from an EMBL/GenBank/DDBJ whole genome shotgun (WGS) entry which is preliminary data.</text>
</comment>
<accession>A0AAD7KD05</accession>
<proteinExistence type="predicted"/>
<dbReference type="GO" id="GO:0004526">
    <property type="term" value="F:ribonuclease P activity"/>
    <property type="evidence" value="ECO:0007669"/>
    <property type="project" value="TreeGrafter"/>
</dbReference>
<evidence type="ECO:0000313" key="1">
    <source>
        <dbReference type="EMBL" id="KAJ7781979.1"/>
    </source>
</evidence>
<dbReference type="PANTHER" id="PTHR15396">
    <property type="entry name" value="RIBONUCLEASE P PROTEIN SUBUNIT P40"/>
    <property type="match status" value="1"/>
</dbReference>
<protein>
    <submittedName>
        <fullName evidence="1">Ribonuclease P 40kDa subunit-domain-containing protein</fullName>
    </submittedName>
</protein>
<dbReference type="GO" id="GO:0000171">
    <property type="term" value="F:ribonuclease MRP activity"/>
    <property type="evidence" value="ECO:0007669"/>
    <property type="project" value="TreeGrafter"/>
</dbReference>